<proteinExistence type="predicted"/>
<dbReference type="InterPro" id="IPR000182">
    <property type="entry name" value="GNAT_dom"/>
</dbReference>
<evidence type="ECO:0000256" key="1">
    <source>
        <dbReference type="ARBA" id="ARBA00022679"/>
    </source>
</evidence>
<keyword evidence="1 4" id="KW-0808">Transferase</keyword>
<protein>
    <submittedName>
        <fullName evidence="4">N-acetyltransferase</fullName>
    </submittedName>
</protein>
<dbReference type="AlphaFoldDB" id="A0A2U2CJ08"/>
<gene>
    <name evidence="4" type="ORF">C4N9_02415</name>
</gene>
<feature type="domain" description="N-acetyltransferase" evidence="3">
    <location>
        <begin position="1"/>
        <end position="147"/>
    </location>
</feature>
<name>A0A2U2CJ08_9RHOB</name>
<comment type="caution">
    <text evidence="4">The sequence shown here is derived from an EMBL/GenBank/DDBJ whole genome shotgun (WGS) entry which is preliminary data.</text>
</comment>
<dbReference type="Pfam" id="PF00583">
    <property type="entry name" value="Acetyltransf_1"/>
    <property type="match status" value="1"/>
</dbReference>
<reference evidence="4 5" key="1">
    <citation type="submission" date="2018-05" db="EMBL/GenBank/DDBJ databases">
        <title>Pararhodobacter marina sp. nov., isolated from deep-sea water of the Indian Ocean.</title>
        <authorList>
            <person name="Lai Q.Sr."/>
            <person name="Liu X."/>
            <person name="Shao Z."/>
        </authorList>
    </citation>
    <scope>NUCLEOTIDE SEQUENCE [LARGE SCALE GENOMIC DNA]</scope>
    <source>
        <strain evidence="4 5">CIC4N-9</strain>
    </source>
</reference>
<dbReference type="SUPFAM" id="SSF55729">
    <property type="entry name" value="Acyl-CoA N-acyltransferases (Nat)"/>
    <property type="match status" value="1"/>
</dbReference>
<organism evidence="4 5">
    <name type="scientific">Pararhodobacter marinus</name>
    <dbReference type="NCBI Taxonomy" id="2184063"/>
    <lineage>
        <taxon>Bacteria</taxon>
        <taxon>Pseudomonadati</taxon>
        <taxon>Pseudomonadota</taxon>
        <taxon>Alphaproteobacteria</taxon>
        <taxon>Rhodobacterales</taxon>
        <taxon>Paracoccaceae</taxon>
        <taxon>Pararhodobacter</taxon>
    </lineage>
</organism>
<evidence type="ECO:0000313" key="5">
    <source>
        <dbReference type="Proteomes" id="UP000244940"/>
    </source>
</evidence>
<keyword evidence="2" id="KW-0012">Acyltransferase</keyword>
<dbReference type="Proteomes" id="UP000244940">
    <property type="component" value="Unassembled WGS sequence"/>
</dbReference>
<dbReference type="Gene3D" id="3.40.630.30">
    <property type="match status" value="1"/>
</dbReference>
<evidence type="ECO:0000256" key="2">
    <source>
        <dbReference type="ARBA" id="ARBA00023315"/>
    </source>
</evidence>
<evidence type="ECO:0000313" key="4">
    <source>
        <dbReference type="EMBL" id="PWE31873.1"/>
    </source>
</evidence>
<sequence length="147" mass="15737">MGPDEDMTPVHTLLTAAFASMDGIIDPPSSLGRMTPADLAAEAQASELWVLEPGPVACMILTDKGDTLYLGKLAVAASHRGQGVSRVMIDHAVARARALGRPSVTLQTRVELTANHAAFRAMGFAEIARTAHPGYDRPTSITYRRRL</sequence>
<keyword evidence="5" id="KW-1185">Reference proteome</keyword>
<evidence type="ECO:0000259" key="3">
    <source>
        <dbReference type="PROSITE" id="PS51186"/>
    </source>
</evidence>
<dbReference type="InterPro" id="IPR016181">
    <property type="entry name" value="Acyl_CoA_acyltransferase"/>
</dbReference>
<dbReference type="OrthoDB" id="9789603at2"/>
<dbReference type="PANTHER" id="PTHR43877">
    <property type="entry name" value="AMINOALKYLPHOSPHONATE N-ACETYLTRANSFERASE-RELATED-RELATED"/>
    <property type="match status" value="1"/>
</dbReference>
<accession>A0A2U2CJ08</accession>
<dbReference type="GO" id="GO:0016747">
    <property type="term" value="F:acyltransferase activity, transferring groups other than amino-acyl groups"/>
    <property type="evidence" value="ECO:0007669"/>
    <property type="project" value="InterPro"/>
</dbReference>
<dbReference type="PROSITE" id="PS51186">
    <property type="entry name" value="GNAT"/>
    <property type="match status" value="1"/>
</dbReference>
<dbReference type="InterPro" id="IPR050832">
    <property type="entry name" value="Bact_Acetyltransf"/>
</dbReference>
<dbReference type="CDD" id="cd04301">
    <property type="entry name" value="NAT_SF"/>
    <property type="match status" value="1"/>
</dbReference>
<dbReference type="EMBL" id="QEYD01000001">
    <property type="protein sequence ID" value="PWE31873.1"/>
    <property type="molecule type" value="Genomic_DNA"/>
</dbReference>